<dbReference type="RefSeq" id="WP_134566759.1">
    <property type="nucleotide sequence ID" value="NZ_SOFP01000042.1"/>
</dbReference>
<gene>
    <name evidence="1" type="ORF">E3O19_07780</name>
</gene>
<accession>A0A4R8WYZ0</accession>
<name>A0A4R8WYZ0_9MICO</name>
<dbReference type="Proteomes" id="UP000298412">
    <property type="component" value="Unassembled WGS sequence"/>
</dbReference>
<dbReference type="OrthoDB" id="5119511at2"/>
<evidence type="ECO:0000313" key="2">
    <source>
        <dbReference type="Proteomes" id="UP000298412"/>
    </source>
</evidence>
<protein>
    <submittedName>
        <fullName evidence="1">Uncharacterized protein</fullName>
    </submittedName>
</protein>
<dbReference type="AlphaFoldDB" id="A0A4R8WYZ0"/>
<dbReference type="EMBL" id="SOFP01000042">
    <property type="protein sequence ID" value="TFC16266.1"/>
    <property type="molecule type" value="Genomic_DNA"/>
</dbReference>
<comment type="caution">
    <text evidence="1">The sequence shown here is derived from an EMBL/GenBank/DDBJ whole genome shotgun (WGS) entry which is preliminary data.</text>
</comment>
<keyword evidence="2" id="KW-1185">Reference proteome</keyword>
<proteinExistence type="predicted"/>
<organism evidence="1 2">
    <name type="scientific">Cryobacterium algoritolerans</name>
    <dbReference type="NCBI Taxonomy" id="1259184"/>
    <lineage>
        <taxon>Bacteria</taxon>
        <taxon>Bacillati</taxon>
        <taxon>Actinomycetota</taxon>
        <taxon>Actinomycetes</taxon>
        <taxon>Micrococcales</taxon>
        <taxon>Microbacteriaceae</taxon>
        <taxon>Cryobacterium</taxon>
    </lineage>
</organism>
<reference evidence="1 2" key="1">
    <citation type="submission" date="2019-03" db="EMBL/GenBank/DDBJ databases">
        <title>Genomics of glacier-inhabiting Cryobacterium strains.</title>
        <authorList>
            <person name="Liu Q."/>
            <person name="Xin Y.-H."/>
        </authorList>
    </citation>
    <scope>NUCLEOTIDE SEQUENCE [LARGE SCALE GENOMIC DNA]</scope>
    <source>
        <strain evidence="1 2">MDT1-3</strain>
    </source>
</reference>
<sequence>MKRISYGGASFLTPDDVADALLELVTALGITHTNETLNLPAVDDDGNTVIVTVIVGPMSTLISIPEVSQWTVPDTTNVLVALHARIHALTAPKSYSVEETIATTDFDWQDVDFTQ</sequence>
<evidence type="ECO:0000313" key="1">
    <source>
        <dbReference type="EMBL" id="TFC16266.1"/>
    </source>
</evidence>